<dbReference type="AlphaFoldDB" id="A0A4R8H8Y5"/>
<proteinExistence type="predicted"/>
<reference evidence="1 2" key="1">
    <citation type="submission" date="2019-03" db="EMBL/GenBank/DDBJ databases">
        <title>Subsurface microbial communities from deep shales in Ohio and West Virginia, USA.</title>
        <authorList>
            <person name="Wrighton K."/>
        </authorList>
    </citation>
    <scope>NUCLEOTIDE SEQUENCE [LARGE SCALE GENOMIC DNA]</scope>
    <source>
        <strain evidence="1 2">MSL 6dP</strain>
    </source>
</reference>
<organism evidence="1 2">
    <name type="scientific">Orenia marismortui</name>
    <dbReference type="NCBI Taxonomy" id="46469"/>
    <lineage>
        <taxon>Bacteria</taxon>
        <taxon>Bacillati</taxon>
        <taxon>Bacillota</taxon>
        <taxon>Clostridia</taxon>
        <taxon>Halanaerobiales</taxon>
        <taxon>Halobacteroidaceae</taxon>
        <taxon>Orenia</taxon>
    </lineage>
</organism>
<evidence type="ECO:0000313" key="1">
    <source>
        <dbReference type="EMBL" id="TDX52376.1"/>
    </source>
</evidence>
<dbReference type="GO" id="GO:0008705">
    <property type="term" value="F:methionine synthase activity"/>
    <property type="evidence" value="ECO:0007669"/>
    <property type="project" value="InterPro"/>
</dbReference>
<evidence type="ECO:0008006" key="3">
    <source>
        <dbReference type="Google" id="ProtNLM"/>
    </source>
</evidence>
<name>A0A4R8H8Y5_9FIRM</name>
<gene>
    <name evidence="1" type="ORF">C7959_10785</name>
</gene>
<dbReference type="EMBL" id="SOEG01000007">
    <property type="protein sequence ID" value="TDX52376.1"/>
    <property type="molecule type" value="Genomic_DNA"/>
</dbReference>
<comment type="caution">
    <text evidence="1">The sequence shown here is derived from an EMBL/GenBank/DDBJ whole genome shotgun (WGS) entry which is preliminary data.</text>
</comment>
<dbReference type="SUPFAM" id="SSF56507">
    <property type="entry name" value="Methionine synthase activation domain-like"/>
    <property type="match status" value="1"/>
</dbReference>
<dbReference type="InterPro" id="IPR037010">
    <property type="entry name" value="VitB12-dep_Met_synth_activ_sf"/>
</dbReference>
<accession>A0A4R8H8Y5</accession>
<sequence length="114" mass="12473">MDAIASIAAEEVANEINQIIVQRSKELNLPHQTMRYSPGYGDLEIDIQPKLLAVLDGEKLGISATKTCILQPEKSITAIIGLGTNENSYKAKCDFHCASCKFDTCVYDKLATSH</sequence>
<keyword evidence="2" id="KW-1185">Reference proteome</keyword>
<dbReference type="RefSeq" id="WP_338068586.1">
    <property type="nucleotide sequence ID" value="NZ_SOEG01000007.1"/>
</dbReference>
<protein>
    <recommendedName>
        <fullName evidence="3">Cobalamin-dependent methionine synthase-like protein</fullName>
    </recommendedName>
</protein>
<dbReference type="STRING" id="926561.GCA_000379025_01399"/>
<dbReference type="Gene3D" id="3.40.109.40">
    <property type="match status" value="1"/>
</dbReference>
<evidence type="ECO:0000313" key="2">
    <source>
        <dbReference type="Proteomes" id="UP000295832"/>
    </source>
</evidence>
<dbReference type="Proteomes" id="UP000295832">
    <property type="component" value="Unassembled WGS sequence"/>
</dbReference>